<evidence type="ECO:0000256" key="3">
    <source>
        <dbReference type="SAM" id="Phobius"/>
    </source>
</evidence>
<name>A0A6P5FSG2_ANACO</name>
<proteinExistence type="predicted"/>
<evidence type="ECO:0000313" key="4">
    <source>
        <dbReference type="Proteomes" id="UP000515123"/>
    </source>
</evidence>
<evidence type="ECO:0000256" key="1">
    <source>
        <dbReference type="SAM" id="Coils"/>
    </source>
</evidence>
<keyword evidence="3" id="KW-0472">Membrane</keyword>
<dbReference type="Proteomes" id="UP000515123">
    <property type="component" value="Linkage group 11"/>
</dbReference>
<evidence type="ECO:0000313" key="5">
    <source>
        <dbReference type="RefSeq" id="XP_020098873.1"/>
    </source>
</evidence>
<feature type="coiled-coil region" evidence="1">
    <location>
        <begin position="52"/>
        <end position="216"/>
    </location>
</feature>
<keyword evidence="3" id="KW-0812">Transmembrane</keyword>
<gene>
    <name evidence="5 6" type="primary">LOC109717472</name>
</gene>
<organism evidence="6">
    <name type="scientific">Ananas comosus</name>
    <name type="common">Pineapple</name>
    <name type="synonym">Ananas ananas</name>
    <dbReference type="NCBI Taxonomy" id="4615"/>
    <lineage>
        <taxon>Eukaryota</taxon>
        <taxon>Viridiplantae</taxon>
        <taxon>Streptophyta</taxon>
        <taxon>Embryophyta</taxon>
        <taxon>Tracheophyta</taxon>
        <taxon>Spermatophyta</taxon>
        <taxon>Magnoliopsida</taxon>
        <taxon>Liliopsida</taxon>
        <taxon>Poales</taxon>
        <taxon>Bromeliaceae</taxon>
        <taxon>Bromelioideae</taxon>
        <taxon>Ananas</taxon>
    </lineage>
</organism>
<dbReference type="GeneID" id="109717472"/>
<dbReference type="RefSeq" id="XP_020098874.1">
    <property type="nucleotide sequence ID" value="XM_020243285.1"/>
</dbReference>
<accession>A0A6P5FSG2</accession>
<protein>
    <submittedName>
        <fullName evidence="5 6">Calcium-binding and coiled-coil domain-containing protein 1-like</fullName>
    </submittedName>
</protein>
<keyword evidence="4" id="KW-1185">Reference proteome</keyword>
<reference evidence="4" key="1">
    <citation type="journal article" date="2015" name="Nat. Genet.">
        <title>The pineapple genome and the evolution of CAM photosynthesis.</title>
        <authorList>
            <person name="Ming R."/>
            <person name="VanBuren R."/>
            <person name="Wai C.M."/>
            <person name="Tang H."/>
            <person name="Schatz M.C."/>
            <person name="Bowers J.E."/>
            <person name="Lyons E."/>
            <person name="Wang M.L."/>
            <person name="Chen J."/>
            <person name="Biggers E."/>
            <person name="Zhang J."/>
            <person name="Huang L."/>
            <person name="Zhang L."/>
            <person name="Miao W."/>
            <person name="Zhang J."/>
            <person name="Ye Z."/>
            <person name="Miao C."/>
            <person name="Lin Z."/>
            <person name="Wang H."/>
            <person name="Zhou H."/>
            <person name="Yim W.C."/>
            <person name="Priest H.D."/>
            <person name="Zheng C."/>
            <person name="Woodhouse M."/>
            <person name="Edger P.P."/>
            <person name="Guyot R."/>
            <person name="Guo H.B."/>
            <person name="Guo H."/>
            <person name="Zheng G."/>
            <person name="Singh R."/>
            <person name="Sharma A."/>
            <person name="Min X."/>
            <person name="Zheng Y."/>
            <person name="Lee H."/>
            <person name="Gurtowski J."/>
            <person name="Sedlazeck F.J."/>
            <person name="Harkess A."/>
            <person name="McKain M.R."/>
            <person name="Liao Z."/>
            <person name="Fang J."/>
            <person name="Liu J."/>
            <person name="Zhang X."/>
            <person name="Zhang Q."/>
            <person name="Hu W."/>
            <person name="Qin Y."/>
            <person name="Wang K."/>
            <person name="Chen L.Y."/>
            <person name="Shirley N."/>
            <person name="Lin Y.R."/>
            <person name="Liu L.Y."/>
            <person name="Hernandez A.G."/>
            <person name="Wright C.L."/>
            <person name="Bulone V."/>
            <person name="Tuskan G.A."/>
            <person name="Heath K."/>
            <person name="Zee F."/>
            <person name="Moore P.H."/>
            <person name="Sunkar R."/>
            <person name="Leebens-Mack J.H."/>
            <person name="Mockler T."/>
            <person name="Bennetzen J.L."/>
            <person name="Freeling M."/>
            <person name="Sankoff D."/>
            <person name="Paterson A.H."/>
            <person name="Zhu X."/>
            <person name="Yang X."/>
            <person name="Smith J.A."/>
            <person name="Cushman J.C."/>
            <person name="Paull R.E."/>
            <person name="Yu Q."/>
        </authorList>
    </citation>
    <scope>NUCLEOTIDE SEQUENCE [LARGE SCALE GENOMIC DNA]</scope>
    <source>
        <strain evidence="4">cv. F153</strain>
    </source>
</reference>
<feature type="compositionally biased region" description="Polar residues" evidence="2">
    <location>
        <begin position="15"/>
        <end position="34"/>
    </location>
</feature>
<reference evidence="5 6" key="2">
    <citation type="submission" date="2025-04" db="UniProtKB">
        <authorList>
            <consortium name="RefSeq"/>
        </authorList>
    </citation>
    <scope>IDENTIFICATION</scope>
    <source>
        <tissue evidence="5 6">Leaf</tissue>
    </source>
</reference>
<keyword evidence="3" id="KW-1133">Transmembrane helix</keyword>
<feature type="transmembrane region" description="Helical" evidence="3">
    <location>
        <begin position="242"/>
        <end position="267"/>
    </location>
</feature>
<dbReference type="Gramene" id="Aco016501.1.mrna1">
    <property type="protein sequence ID" value="Aco016501.1.mrna1.cds1"/>
    <property type="gene ID" value="Aco016501.1.path1"/>
</dbReference>
<evidence type="ECO:0000256" key="2">
    <source>
        <dbReference type="SAM" id="MobiDB-lite"/>
    </source>
</evidence>
<sequence length="271" mass="28752">MEHYATLSNGDDAPSLSNGSDETLSQISHYSSAGDSHENIGGGGGGRGDGEFKGLMAEIGSLKAEKRELERQLEEARRERGVVAAEAHRLEGEIERVRTDLVAAASAAMDADALAEELRAERDKLRAEIEKLSAAAELKERAIAALERMVGTLEEAKEKAAKVSREREEDLMKRNALLLAKIQEKDIALTKLSKSNSSLEEEIIKLKDALMVSKERNAVLEGEIGEKTNDAEAASPAPATAAVLGAVALGAASAGAAAAAAVTAVYLHRRR</sequence>
<dbReference type="AlphaFoldDB" id="A0A6P5FSG2"/>
<feature type="region of interest" description="Disordered" evidence="2">
    <location>
        <begin position="1"/>
        <end position="52"/>
    </location>
</feature>
<dbReference type="RefSeq" id="XP_020098873.1">
    <property type="nucleotide sequence ID" value="XM_020243284.1"/>
</dbReference>
<keyword evidence="1" id="KW-0175">Coiled coil</keyword>
<evidence type="ECO:0000313" key="6">
    <source>
        <dbReference type="RefSeq" id="XP_020098874.1"/>
    </source>
</evidence>